<comment type="similarity">
    <text evidence="5">Belongs to the SsuE family. Isf subfamily.</text>
</comment>
<reference evidence="7 8" key="1">
    <citation type="submission" date="2014-07" db="EMBL/GenBank/DDBJ databases">
        <title>Methanogenic archaea and the global carbon cycle.</title>
        <authorList>
            <person name="Henriksen J.R."/>
            <person name="Luke J."/>
            <person name="Reinhart S."/>
            <person name="Benedict M.N."/>
            <person name="Youngblut N.D."/>
            <person name="Metcalf M.E."/>
            <person name="Whitaker R.J."/>
            <person name="Metcalf W.W."/>
        </authorList>
    </citation>
    <scope>NUCLEOTIDE SEQUENCE [LARGE SCALE GENOMIC DNA]</scope>
    <source>
        <strain evidence="7 8">Z-761</strain>
    </source>
</reference>
<dbReference type="AlphaFoldDB" id="A0A0E3Q6X2"/>
<dbReference type="PANTHER" id="PTHR43278:SF1">
    <property type="entry name" value="IRON-SULFUR FLAVOPROTEIN MJ1083"/>
    <property type="match status" value="1"/>
</dbReference>
<dbReference type="PROSITE" id="PS51379">
    <property type="entry name" value="4FE4S_FER_2"/>
    <property type="match status" value="1"/>
</dbReference>
<evidence type="ECO:0000259" key="6">
    <source>
        <dbReference type="PROSITE" id="PS51379"/>
    </source>
</evidence>
<evidence type="ECO:0000256" key="1">
    <source>
        <dbReference type="ARBA" id="ARBA00001917"/>
    </source>
</evidence>
<dbReference type="InterPro" id="IPR029039">
    <property type="entry name" value="Flavoprotein-like_sf"/>
</dbReference>
<comment type="cofactor">
    <cofactor evidence="1">
        <name>FMN</name>
        <dbReference type="ChEBI" id="CHEBI:58210"/>
    </cofactor>
</comment>
<dbReference type="InterPro" id="IPR017896">
    <property type="entry name" value="4Fe4S_Fe-S-bd"/>
</dbReference>
<name>A0A0E3Q6X2_9EURY</name>
<evidence type="ECO:0000313" key="7">
    <source>
        <dbReference type="EMBL" id="AKB44613.1"/>
    </source>
</evidence>
<dbReference type="EMBL" id="CP009520">
    <property type="protein sequence ID" value="AKB44613.1"/>
    <property type="molecule type" value="Genomic_DNA"/>
</dbReference>
<evidence type="ECO:0000256" key="4">
    <source>
        <dbReference type="ARBA" id="ARBA00022643"/>
    </source>
</evidence>
<dbReference type="InterPro" id="IPR051796">
    <property type="entry name" value="ISF_SsuE-like"/>
</dbReference>
<dbReference type="GO" id="GO:0016491">
    <property type="term" value="F:oxidoreductase activity"/>
    <property type="evidence" value="ECO:0007669"/>
    <property type="project" value="InterPro"/>
</dbReference>
<proteinExistence type="inferred from homology"/>
<dbReference type="GeneID" id="24810829"/>
<dbReference type="PATRIC" id="fig|1434123.4.peg.2863"/>
<dbReference type="PANTHER" id="PTHR43278">
    <property type="entry name" value="NAD(P)H-DEPENDENT FMN-CONTAINING OXIDOREDUCTASE YWQN-RELATED"/>
    <property type="match status" value="1"/>
</dbReference>
<sequence>MKILGINASPKGNESKTLQLVKSVLKGAESEGANVELIDLYKLRIEYCTGCGACYATGECPQIDDFEELLDRILNTDGIVFGAPNYINSVPAPMKAFFDRLSDAIHCQMLTGKFGCSVSTAGGGKADVVVDYMNSVLMTLGVTVVGGLGVAVGMYPSALEQAAEDAEELGKKLAKSIRGEIKYPEQDEMHRQTTEYFCQLVKSDKERFAHDYEWYVRMGLIK</sequence>
<dbReference type="InterPro" id="IPR005025">
    <property type="entry name" value="FMN_Rdtase-like_dom"/>
</dbReference>
<organism evidence="7 8">
    <name type="scientific">Methanosarcina vacuolata Z-761</name>
    <dbReference type="NCBI Taxonomy" id="1434123"/>
    <lineage>
        <taxon>Archaea</taxon>
        <taxon>Methanobacteriati</taxon>
        <taxon>Methanobacteriota</taxon>
        <taxon>Stenosarchaea group</taxon>
        <taxon>Methanomicrobia</taxon>
        <taxon>Methanosarcinales</taxon>
        <taxon>Methanosarcinaceae</taxon>
        <taxon>Methanosarcina</taxon>
    </lineage>
</organism>
<feature type="domain" description="4Fe-4S ferredoxin-type" evidence="6">
    <location>
        <begin position="39"/>
        <end position="72"/>
    </location>
</feature>
<evidence type="ECO:0000256" key="3">
    <source>
        <dbReference type="ARBA" id="ARBA00022630"/>
    </source>
</evidence>
<keyword evidence="3" id="KW-0285">Flavoprotein</keyword>
<dbReference type="HOGENOM" id="CLU_050993_1_0_2"/>
<dbReference type="RefSeq" id="WP_048121403.1">
    <property type="nucleotide sequence ID" value="NZ_CP009520.1"/>
</dbReference>
<protein>
    <recommendedName>
        <fullName evidence="6">4Fe-4S ferredoxin-type domain-containing protein</fullName>
    </recommendedName>
</protein>
<dbReference type="SUPFAM" id="SSF52218">
    <property type="entry name" value="Flavoproteins"/>
    <property type="match status" value="1"/>
</dbReference>
<evidence type="ECO:0000256" key="5">
    <source>
        <dbReference type="ARBA" id="ARBA00038292"/>
    </source>
</evidence>
<dbReference type="KEGG" id="mvc:MSVAZ_2344"/>
<keyword evidence="8" id="KW-1185">Reference proteome</keyword>
<dbReference type="Gene3D" id="3.40.50.360">
    <property type="match status" value="1"/>
</dbReference>
<evidence type="ECO:0000256" key="2">
    <source>
        <dbReference type="ARBA" id="ARBA00001966"/>
    </source>
</evidence>
<keyword evidence="4" id="KW-0288">FMN</keyword>
<comment type="cofactor">
    <cofactor evidence="2">
        <name>[4Fe-4S] cluster</name>
        <dbReference type="ChEBI" id="CHEBI:49883"/>
    </cofactor>
</comment>
<dbReference type="STRING" id="1434123.MSVAZ_2344"/>
<dbReference type="Proteomes" id="UP000033096">
    <property type="component" value="Chromosome"/>
</dbReference>
<evidence type="ECO:0000313" key="8">
    <source>
        <dbReference type="Proteomes" id="UP000033096"/>
    </source>
</evidence>
<gene>
    <name evidence="7" type="ORF">MSVAZ_2344</name>
</gene>
<dbReference type="Pfam" id="PF03358">
    <property type="entry name" value="FMN_red"/>
    <property type="match status" value="1"/>
</dbReference>
<accession>A0A0E3Q6X2</accession>